<keyword evidence="3" id="KW-1185">Reference proteome</keyword>
<dbReference type="KEGG" id="pdio:PDMSB3_1659"/>
<evidence type="ECO:0000256" key="1">
    <source>
        <dbReference type="SAM" id="MobiDB-lite"/>
    </source>
</evidence>
<reference evidence="2 3" key="1">
    <citation type="submission" date="2019-08" db="EMBL/GenBank/DDBJ databases">
        <authorList>
            <person name="Herpell B J."/>
        </authorList>
    </citation>
    <scope>NUCLEOTIDE SEQUENCE [LARGE SCALE GENOMIC DNA]</scope>
    <source>
        <strain evidence="3">Msb3</strain>
    </source>
</reference>
<evidence type="ECO:0000313" key="3">
    <source>
        <dbReference type="Proteomes" id="UP000325811"/>
    </source>
</evidence>
<evidence type="ECO:0000313" key="2">
    <source>
        <dbReference type="EMBL" id="VVD28115.1"/>
    </source>
</evidence>
<sequence>MPSLAQFRCGMVVSWSETMQVQLRETDMYNRQLHQPEKNEGTADCSGGKGSRADEP</sequence>
<proteinExistence type="predicted"/>
<gene>
    <name evidence="2" type="ORF">PDMSB3_1659</name>
</gene>
<protein>
    <submittedName>
        <fullName evidence="2">Uncharacterized protein</fullName>
    </submittedName>
</protein>
<dbReference type="Proteomes" id="UP000325811">
    <property type="component" value="Chromosome I"/>
</dbReference>
<feature type="region of interest" description="Disordered" evidence="1">
    <location>
        <begin position="33"/>
        <end position="56"/>
    </location>
</feature>
<dbReference type="EMBL" id="LR699553">
    <property type="protein sequence ID" value="VVD28115.1"/>
    <property type="molecule type" value="Genomic_DNA"/>
</dbReference>
<name>A0A5Q4YSY6_9BURK</name>
<organism evidence="2 3">
    <name type="scientific">Paraburkholderia dioscoreae</name>
    <dbReference type="NCBI Taxonomy" id="2604047"/>
    <lineage>
        <taxon>Bacteria</taxon>
        <taxon>Pseudomonadati</taxon>
        <taxon>Pseudomonadota</taxon>
        <taxon>Betaproteobacteria</taxon>
        <taxon>Burkholderiales</taxon>
        <taxon>Burkholderiaceae</taxon>
        <taxon>Paraburkholderia</taxon>
    </lineage>
</organism>
<dbReference type="AlphaFoldDB" id="A0A5Q4YSY6"/>
<accession>A0A5Q4YSY6</accession>